<gene>
    <name evidence="1" type="ORF">NC653_038171</name>
</gene>
<comment type="caution">
    <text evidence="1">The sequence shown here is derived from an EMBL/GenBank/DDBJ whole genome shotgun (WGS) entry which is preliminary data.</text>
</comment>
<evidence type="ECO:0000313" key="1">
    <source>
        <dbReference type="EMBL" id="KAJ6960033.1"/>
    </source>
</evidence>
<reference evidence="1" key="1">
    <citation type="journal article" date="2023" name="Mol. Ecol. Resour.">
        <title>Chromosome-level genome assembly of a triploid poplar Populus alba 'Berolinensis'.</title>
        <authorList>
            <person name="Chen S."/>
            <person name="Yu Y."/>
            <person name="Wang X."/>
            <person name="Wang S."/>
            <person name="Zhang T."/>
            <person name="Zhou Y."/>
            <person name="He R."/>
            <person name="Meng N."/>
            <person name="Wang Y."/>
            <person name="Liu W."/>
            <person name="Liu Z."/>
            <person name="Liu J."/>
            <person name="Guo Q."/>
            <person name="Huang H."/>
            <person name="Sederoff R.R."/>
            <person name="Wang G."/>
            <person name="Qu G."/>
            <person name="Chen S."/>
        </authorList>
    </citation>
    <scope>NUCLEOTIDE SEQUENCE</scope>
    <source>
        <strain evidence="1">SC-2020</strain>
    </source>
</reference>
<dbReference type="EMBL" id="JAQIZT010000017">
    <property type="protein sequence ID" value="KAJ6960033.1"/>
    <property type="molecule type" value="Genomic_DNA"/>
</dbReference>
<keyword evidence="2" id="KW-1185">Reference proteome</keyword>
<organism evidence="1 2">
    <name type="scientific">Populus alba x Populus x berolinensis</name>
    <dbReference type="NCBI Taxonomy" id="444605"/>
    <lineage>
        <taxon>Eukaryota</taxon>
        <taxon>Viridiplantae</taxon>
        <taxon>Streptophyta</taxon>
        <taxon>Embryophyta</taxon>
        <taxon>Tracheophyta</taxon>
        <taxon>Spermatophyta</taxon>
        <taxon>Magnoliopsida</taxon>
        <taxon>eudicotyledons</taxon>
        <taxon>Gunneridae</taxon>
        <taxon>Pentapetalae</taxon>
        <taxon>rosids</taxon>
        <taxon>fabids</taxon>
        <taxon>Malpighiales</taxon>
        <taxon>Salicaceae</taxon>
        <taxon>Saliceae</taxon>
        <taxon>Populus</taxon>
    </lineage>
</organism>
<dbReference type="AlphaFoldDB" id="A0AAD6LHG9"/>
<protein>
    <submittedName>
        <fullName evidence="1">Uncharacterized protein</fullName>
    </submittedName>
</protein>
<sequence>MDSFKTTRFQVLNLEKNHFQTLKTKFSIVSTNLNKVKTT</sequence>
<proteinExistence type="predicted"/>
<name>A0AAD6LHG9_9ROSI</name>
<accession>A0AAD6LHG9</accession>
<evidence type="ECO:0000313" key="2">
    <source>
        <dbReference type="Proteomes" id="UP001164929"/>
    </source>
</evidence>
<dbReference type="Proteomes" id="UP001164929">
    <property type="component" value="Chromosome 17"/>
</dbReference>